<dbReference type="PROSITE" id="PS51257">
    <property type="entry name" value="PROKAR_LIPOPROTEIN"/>
    <property type="match status" value="1"/>
</dbReference>
<proteinExistence type="predicted"/>
<reference evidence="3" key="1">
    <citation type="submission" date="2018-07" db="EMBL/GenBank/DDBJ databases">
        <title>Genome sequencing of Paracoccus sp. SC2-6.</title>
        <authorList>
            <person name="Heo J."/>
            <person name="Kim S.-J."/>
            <person name="Kwon S.-W."/>
        </authorList>
    </citation>
    <scope>NUCLEOTIDE SEQUENCE [LARGE SCALE GENOMIC DNA]</scope>
    <source>
        <strain evidence="3">SC2-6</strain>
    </source>
</reference>
<sequence>MQSTIFRLGAVGLVAATLAACAPGTYPPMSADAQRAAIGVGAGAVAAKAFGEDPVKGALVGGAAGALCDDFGVCRPG</sequence>
<keyword evidence="1" id="KW-0732">Signal</keyword>
<accession>A0A344PG10</accession>
<dbReference type="RefSeq" id="WP_114074635.1">
    <property type="nucleotide sequence ID" value="NZ_CP030918.1"/>
</dbReference>
<evidence type="ECO:0000313" key="3">
    <source>
        <dbReference type="Proteomes" id="UP000252023"/>
    </source>
</evidence>
<name>A0A344PG10_9RHOB</name>
<evidence type="ECO:0008006" key="4">
    <source>
        <dbReference type="Google" id="ProtNLM"/>
    </source>
</evidence>
<dbReference type="Proteomes" id="UP000252023">
    <property type="component" value="Chromosome"/>
</dbReference>
<dbReference type="AlphaFoldDB" id="A0A344PG10"/>
<evidence type="ECO:0000313" key="2">
    <source>
        <dbReference type="EMBL" id="AXC48315.1"/>
    </source>
</evidence>
<protein>
    <recommendedName>
        <fullName evidence="4">YMGG-like Gly-zipper domain-containing protein</fullName>
    </recommendedName>
</protein>
<evidence type="ECO:0000256" key="1">
    <source>
        <dbReference type="SAM" id="SignalP"/>
    </source>
</evidence>
<feature type="chain" id="PRO_5016616220" description="YMGG-like Gly-zipper domain-containing protein" evidence="1">
    <location>
        <begin position="23"/>
        <end position="77"/>
    </location>
</feature>
<organism evidence="2 3">
    <name type="scientific">Paracoccus suum</name>
    <dbReference type="NCBI Taxonomy" id="2259340"/>
    <lineage>
        <taxon>Bacteria</taxon>
        <taxon>Pseudomonadati</taxon>
        <taxon>Pseudomonadota</taxon>
        <taxon>Alphaproteobacteria</taxon>
        <taxon>Rhodobacterales</taxon>
        <taxon>Paracoccaceae</taxon>
        <taxon>Paracoccus</taxon>
    </lineage>
</organism>
<feature type="signal peptide" evidence="1">
    <location>
        <begin position="1"/>
        <end position="22"/>
    </location>
</feature>
<keyword evidence="3" id="KW-1185">Reference proteome</keyword>
<dbReference type="EMBL" id="CP030918">
    <property type="protein sequence ID" value="AXC48315.1"/>
    <property type="molecule type" value="Genomic_DNA"/>
</dbReference>
<dbReference type="KEGG" id="pars:DRW48_00045"/>
<gene>
    <name evidence="2" type="ORF">DRW48_00045</name>
</gene>